<proteinExistence type="predicted"/>
<evidence type="ECO:0000313" key="3">
    <source>
        <dbReference type="EMBL" id="NDY41244.1"/>
    </source>
</evidence>
<protein>
    <submittedName>
        <fullName evidence="3">Phage baseplate assembly protein V</fullName>
    </submittedName>
</protein>
<keyword evidence="4" id="KW-1185">Reference proteome</keyword>
<feature type="domain" description="Bacteriophage Mu Gp45 N-terminal" evidence="2">
    <location>
        <begin position="24"/>
        <end position="90"/>
    </location>
</feature>
<organism evidence="3 4">
    <name type="scientific">Dissulfurirhabdus thermomarina</name>
    <dbReference type="NCBI Taxonomy" id="1765737"/>
    <lineage>
        <taxon>Bacteria</taxon>
        <taxon>Deltaproteobacteria</taxon>
        <taxon>Dissulfurirhabdaceae</taxon>
        <taxon>Dissulfurirhabdus</taxon>
    </lineage>
</organism>
<evidence type="ECO:0000259" key="2">
    <source>
        <dbReference type="Pfam" id="PF06890"/>
    </source>
</evidence>
<dbReference type="InterPro" id="IPR053861">
    <property type="entry name" value="Phage_Mu_Gp45_N"/>
</dbReference>
<dbReference type="EMBL" id="JAAGRR010000001">
    <property type="protein sequence ID" value="NDY41244.1"/>
    <property type="molecule type" value="Genomic_DNA"/>
</dbReference>
<dbReference type="InterPro" id="IPR013046">
    <property type="entry name" value="GpV/Gp45"/>
</dbReference>
<feature type="region of interest" description="Disordered" evidence="1">
    <location>
        <begin position="156"/>
        <end position="195"/>
    </location>
</feature>
<name>A0A6N9TN83_DISTH</name>
<dbReference type="Proteomes" id="UP000469346">
    <property type="component" value="Unassembled WGS sequence"/>
</dbReference>
<dbReference type="PIRSF" id="PIRSF012337">
    <property type="entry name" value="gp45"/>
    <property type="match status" value="1"/>
</dbReference>
<comment type="caution">
    <text evidence="3">The sequence shown here is derived from an EMBL/GenBank/DDBJ whole genome shotgun (WGS) entry which is preliminary data.</text>
</comment>
<evidence type="ECO:0000313" key="4">
    <source>
        <dbReference type="Proteomes" id="UP000469346"/>
    </source>
</evidence>
<dbReference type="RefSeq" id="WP_163297343.1">
    <property type="nucleotide sequence ID" value="NZ_JAAGRR010000001.1"/>
</dbReference>
<dbReference type="NCBIfam" id="TIGR01644">
    <property type="entry name" value="phage_P2_V"/>
    <property type="match status" value="1"/>
</dbReference>
<dbReference type="Pfam" id="PF06890">
    <property type="entry name" value="Phage_Mu_Gp45"/>
    <property type="match status" value="1"/>
</dbReference>
<gene>
    <name evidence="3" type="ORF">G3N55_00065</name>
</gene>
<sequence>MELIRTIRRVLDPLSRRVRLMVGRGVLARVDDGAREQVVQVELLAGEVRELERYQEYGFSSVPHAGSEGIVVCIGGTRDHGIMVATGDRRYRLTGMAPGEVALYDDLGNVVRLGRDQVTVTAVQHLEASAPTCRLAAEVTIDGNVTVHGDVTASGQISDLSGAGGSSMSAMRATYNGHTHPGDSGGTTGPPQQAM</sequence>
<dbReference type="AlphaFoldDB" id="A0A6N9TN83"/>
<dbReference type="InterPro" id="IPR014462">
    <property type="entry name" value="Phage_Mu_Gp45"/>
</dbReference>
<accession>A0A6N9TN83</accession>
<reference evidence="3 4" key="1">
    <citation type="submission" date="2020-02" db="EMBL/GenBank/DDBJ databases">
        <title>Comparative genomics of sulfur disproportionating microorganisms.</title>
        <authorList>
            <person name="Ward L.M."/>
            <person name="Bertran E."/>
            <person name="Johnston D.T."/>
        </authorList>
    </citation>
    <scope>NUCLEOTIDE SEQUENCE [LARGE SCALE GENOMIC DNA]</scope>
    <source>
        <strain evidence="3 4">DSM 100025</strain>
    </source>
</reference>
<evidence type="ECO:0000256" key="1">
    <source>
        <dbReference type="SAM" id="MobiDB-lite"/>
    </source>
</evidence>